<reference evidence="1" key="1">
    <citation type="submission" date="2018-06" db="EMBL/GenBank/DDBJ databases">
        <authorList>
            <person name="Zhirakovskaya E."/>
        </authorList>
    </citation>
    <scope>NUCLEOTIDE SEQUENCE</scope>
</reference>
<proteinExistence type="predicted"/>
<evidence type="ECO:0000313" key="1">
    <source>
        <dbReference type="EMBL" id="VAW69211.1"/>
    </source>
</evidence>
<gene>
    <name evidence="1" type="ORF">MNBD_GAMMA10-120</name>
</gene>
<dbReference type="EMBL" id="UOFJ01000403">
    <property type="protein sequence ID" value="VAW69211.1"/>
    <property type="molecule type" value="Genomic_DNA"/>
</dbReference>
<accession>A0A3B0XNU0</accession>
<protein>
    <submittedName>
        <fullName evidence="1">Uncharacterized protein</fullName>
    </submittedName>
</protein>
<sequence>MNLDSNEPNKGKCSTKPIIKVYVCCAILRMKYCVRQLLQSMQQFKPGDNDV</sequence>
<name>A0A3B0XNU0_9ZZZZ</name>
<organism evidence="1">
    <name type="scientific">hydrothermal vent metagenome</name>
    <dbReference type="NCBI Taxonomy" id="652676"/>
    <lineage>
        <taxon>unclassified sequences</taxon>
        <taxon>metagenomes</taxon>
        <taxon>ecological metagenomes</taxon>
    </lineage>
</organism>
<dbReference type="AlphaFoldDB" id="A0A3B0XNU0"/>